<feature type="active site" evidence="3">
    <location>
        <position position="147"/>
    </location>
</feature>
<dbReference type="InterPro" id="IPR013094">
    <property type="entry name" value="AB_hydrolase_3"/>
</dbReference>
<name>A0A7K2IP30_9ACTN</name>
<reference evidence="5 6" key="1">
    <citation type="journal article" date="2019" name="Nat. Commun.">
        <title>The antimicrobial potential of Streptomyces from insect microbiomes.</title>
        <authorList>
            <person name="Chevrette M.G."/>
            <person name="Carlson C.M."/>
            <person name="Ortega H.E."/>
            <person name="Thomas C."/>
            <person name="Ananiev G.E."/>
            <person name="Barns K.J."/>
            <person name="Book A.J."/>
            <person name="Cagnazzo J."/>
            <person name="Carlos C."/>
            <person name="Flanigan W."/>
            <person name="Grubbs K.J."/>
            <person name="Horn H.A."/>
            <person name="Hoffmann F.M."/>
            <person name="Klassen J.L."/>
            <person name="Knack J.J."/>
            <person name="Lewin G.R."/>
            <person name="McDonald B.R."/>
            <person name="Muller L."/>
            <person name="Melo W.G.P."/>
            <person name="Pinto-Tomas A.A."/>
            <person name="Schmitz A."/>
            <person name="Wendt-Pienkowski E."/>
            <person name="Wildman S."/>
            <person name="Zhao M."/>
            <person name="Zhang F."/>
            <person name="Bugni T.S."/>
            <person name="Andes D.R."/>
            <person name="Pupo M.T."/>
            <person name="Currie C.R."/>
        </authorList>
    </citation>
    <scope>NUCLEOTIDE SEQUENCE [LARGE SCALE GENOMIC DNA]</scope>
    <source>
        <strain evidence="5 6">SID5840</strain>
    </source>
</reference>
<accession>A0A7K2IP30</accession>
<evidence type="ECO:0000313" key="5">
    <source>
        <dbReference type="EMBL" id="MYR31587.1"/>
    </source>
</evidence>
<dbReference type="AlphaFoldDB" id="A0A7K2IP30"/>
<gene>
    <name evidence="5" type="ORF">GTW20_04710</name>
</gene>
<dbReference type="GeneID" id="91393417"/>
<feature type="domain" description="Alpha/beta hydrolase fold-3" evidence="4">
    <location>
        <begin position="75"/>
        <end position="273"/>
    </location>
</feature>
<dbReference type="GO" id="GO:0016787">
    <property type="term" value="F:hydrolase activity"/>
    <property type="evidence" value="ECO:0007669"/>
    <property type="project" value="UniProtKB-KW"/>
</dbReference>
<dbReference type="InterPro" id="IPR029058">
    <property type="entry name" value="AB_hydrolase_fold"/>
</dbReference>
<comment type="caution">
    <text evidence="5">The sequence shown here is derived from an EMBL/GenBank/DDBJ whole genome shotgun (WGS) entry which is preliminary data.</text>
</comment>
<evidence type="ECO:0000259" key="4">
    <source>
        <dbReference type="Pfam" id="PF07859"/>
    </source>
</evidence>
<evidence type="ECO:0000313" key="6">
    <source>
        <dbReference type="Proteomes" id="UP000467124"/>
    </source>
</evidence>
<dbReference type="InterPro" id="IPR050300">
    <property type="entry name" value="GDXG_lipolytic_enzyme"/>
</dbReference>
<comment type="similarity">
    <text evidence="1">Belongs to the 'GDXG' lipolytic enzyme family.</text>
</comment>
<dbReference type="EMBL" id="WWHY01000001">
    <property type="protein sequence ID" value="MYR31587.1"/>
    <property type="molecule type" value="Genomic_DNA"/>
</dbReference>
<dbReference type="Proteomes" id="UP000467124">
    <property type="component" value="Unassembled WGS sequence"/>
</dbReference>
<dbReference type="PANTHER" id="PTHR48081:SF8">
    <property type="entry name" value="ALPHA_BETA HYDROLASE FOLD-3 DOMAIN-CONTAINING PROTEIN-RELATED"/>
    <property type="match status" value="1"/>
</dbReference>
<proteinExistence type="inferred from homology"/>
<organism evidence="5 6">
    <name type="scientific">Nocardiopsis alba</name>
    <dbReference type="NCBI Taxonomy" id="53437"/>
    <lineage>
        <taxon>Bacteria</taxon>
        <taxon>Bacillati</taxon>
        <taxon>Actinomycetota</taxon>
        <taxon>Actinomycetes</taxon>
        <taxon>Streptosporangiales</taxon>
        <taxon>Nocardiopsidaceae</taxon>
        <taxon>Nocardiopsis</taxon>
    </lineage>
</organism>
<evidence type="ECO:0000256" key="2">
    <source>
        <dbReference type="ARBA" id="ARBA00022801"/>
    </source>
</evidence>
<dbReference type="RefSeq" id="WP_017533781.1">
    <property type="nucleotide sequence ID" value="NZ_BAZE01000012.1"/>
</dbReference>
<dbReference type="SUPFAM" id="SSF53474">
    <property type="entry name" value="alpha/beta-Hydrolases"/>
    <property type="match status" value="1"/>
</dbReference>
<dbReference type="Pfam" id="PF07859">
    <property type="entry name" value="Abhydrolase_3"/>
    <property type="match status" value="1"/>
</dbReference>
<evidence type="ECO:0000256" key="1">
    <source>
        <dbReference type="ARBA" id="ARBA00010515"/>
    </source>
</evidence>
<keyword evidence="2 5" id="KW-0378">Hydrolase</keyword>
<protein>
    <submittedName>
        <fullName evidence="5">Alpha/beta hydrolase fold domain-containing protein</fullName>
    </submittedName>
</protein>
<dbReference type="Gene3D" id="3.40.50.1820">
    <property type="entry name" value="alpha/beta hydrolase"/>
    <property type="match status" value="1"/>
</dbReference>
<sequence>MPSPSVRALNLLLRATRKPRMATERAARARLAGSEGVAIPPGLLLPGHVVRRREVAGRSVYTVLPKRGGVPERAVLYLHGGAYVGPITPWHWWLAGRMADQGTRVEVALYGLAPEHTHREALPFLERVYRELIDAVPARRVALAGDSAGGGLALALAQRVIGAGLPTPGRSILVSPWVDATMTNPEIAEIEPRDPWLASIGLRISAEAWAGGDDPSVPELSPLHGSMEGLPPTDVYVGTHDLFLPDVRLACERMRRAGVRVDLEEAEGLFHVYPLVPCPEGRRARDRILRRLRGL</sequence>
<evidence type="ECO:0000256" key="3">
    <source>
        <dbReference type="PROSITE-ProRule" id="PRU10038"/>
    </source>
</evidence>
<dbReference type="PROSITE" id="PS01174">
    <property type="entry name" value="LIPASE_GDXG_SER"/>
    <property type="match status" value="1"/>
</dbReference>
<dbReference type="InterPro" id="IPR033140">
    <property type="entry name" value="Lipase_GDXG_put_SER_AS"/>
</dbReference>
<dbReference type="PANTHER" id="PTHR48081">
    <property type="entry name" value="AB HYDROLASE SUPERFAMILY PROTEIN C4A8.06C"/>
    <property type="match status" value="1"/>
</dbReference>